<evidence type="ECO:0000313" key="3">
    <source>
        <dbReference type="Proteomes" id="UP000245207"/>
    </source>
</evidence>
<keyword evidence="3" id="KW-1185">Reference proteome</keyword>
<reference evidence="2 3" key="1">
    <citation type="journal article" date="2018" name="Mol. Plant">
        <title>The genome of Artemisia annua provides insight into the evolution of Asteraceae family and artemisinin biosynthesis.</title>
        <authorList>
            <person name="Shen Q."/>
            <person name="Zhang L."/>
            <person name="Liao Z."/>
            <person name="Wang S."/>
            <person name="Yan T."/>
            <person name="Shi P."/>
            <person name="Liu M."/>
            <person name="Fu X."/>
            <person name="Pan Q."/>
            <person name="Wang Y."/>
            <person name="Lv Z."/>
            <person name="Lu X."/>
            <person name="Zhang F."/>
            <person name="Jiang W."/>
            <person name="Ma Y."/>
            <person name="Chen M."/>
            <person name="Hao X."/>
            <person name="Li L."/>
            <person name="Tang Y."/>
            <person name="Lv G."/>
            <person name="Zhou Y."/>
            <person name="Sun X."/>
            <person name="Brodelius P.E."/>
            <person name="Rose J.K.C."/>
            <person name="Tang K."/>
        </authorList>
    </citation>
    <scope>NUCLEOTIDE SEQUENCE [LARGE SCALE GENOMIC DNA]</scope>
    <source>
        <strain evidence="3">cv. Huhao1</strain>
        <tissue evidence="2">Leaf</tissue>
    </source>
</reference>
<sequence>MELSKAQVTDQMVEYVKTKYGYSWLESDEMSDEMFEDLCRFAKEEEVIKDTNSKGKEVDASHAQPVSTLGNKSPKPSKMVTNVVLGLLAAKVSSSNKRKHWHVHLDKAQAIDQHDFLGIWIFFSRPDIKESDFFKDVELKICVEIQESKVEKMVVSRSSCTTEVKETGDEDSLGDLVSESHRSSDKTQDSRKAILPLFTGSLDYKFLIEFSNGLVAPKMKKEILSCTIFSMSTHGKKVKQLKIEFVEARADDGLLEIFGFKHGWHASFVMVDLISAKNIAQHIGRQTSPLWRTTSEQLYGSLSIDKDVFSAATEPMKRSMRNLLIKK</sequence>
<organism evidence="2 3">
    <name type="scientific">Artemisia annua</name>
    <name type="common">Sweet wormwood</name>
    <dbReference type="NCBI Taxonomy" id="35608"/>
    <lineage>
        <taxon>Eukaryota</taxon>
        <taxon>Viridiplantae</taxon>
        <taxon>Streptophyta</taxon>
        <taxon>Embryophyta</taxon>
        <taxon>Tracheophyta</taxon>
        <taxon>Spermatophyta</taxon>
        <taxon>Magnoliopsida</taxon>
        <taxon>eudicotyledons</taxon>
        <taxon>Gunneridae</taxon>
        <taxon>Pentapetalae</taxon>
        <taxon>asterids</taxon>
        <taxon>campanulids</taxon>
        <taxon>Asterales</taxon>
        <taxon>Asteraceae</taxon>
        <taxon>Asteroideae</taxon>
        <taxon>Anthemideae</taxon>
        <taxon>Artemisiinae</taxon>
        <taxon>Artemisia</taxon>
    </lineage>
</organism>
<accession>A0A2U1KRJ5</accession>
<dbReference type="Proteomes" id="UP000245207">
    <property type="component" value="Unassembled WGS sequence"/>
</dbReference>
<dbReference type="STRING" id="35608.A0A2U1KRJ5"/>
<feature type="region of interest" description="Disordered" evidence="1">
    <location>
        <begin position="52"/>
        <end position="75"/>
    </location>
</feature>
<name>A0A2U1KRJ5_ARTAN</name>
<protein>
    <submittedName>
        <fullName evidence="2">Uncharacterized protein</fullName>
    </submittedName>
</protein>
<feature type="compositionally biased region" description="Basic and acidic residues" evidence="1">
    <location>
        <begin position="178"/>
        <end position="187"/>
    </location>
</feature>
<gene>
    <name evidence="2" type="ORF">CTI12_AA557270</name>
</gene>
<proteinExistence type="predicted"/>
<dbReference type="OrthoDB" id="242257at2759"/>
<feature type="region of interest" description="Disordered" evidence="1">
    <location>
        <begin position="166"/>
        <end position="187"/>
    </location>
</feature>
<dbReference type="EMBL" id="PKPP01014686">
    <property type="protein sequence ID" value="PWA39384.1"/>
    <property type="molecule type" value="Genomic_DNA"/>
</dbReference>
<evidence type="ECO:0000256" key="1">
    <source>
        <dbReference type="SAM" id="MobiDB-lite"/>
    </source>
</evidence>
<comment type="caution">
    <text evidence="2">The sequence shown here is derived from an EMBL/GenBank/DDBJ whole genome shotgun (WGS) entry which is preliminary data.</text>
</comment>
<evidence type="ECO:0000313" key="2">
    <source>
        <dbReference type="EMBL" id="PWA39384.1"/>
    </source>
</evidence>
<dbReference type="AlphaFoldDB" id="A0A2U1KRJ5"/>